<dbReference type="GO" id="GO:0005634">
    <property type="term" value="C:nucleus"/>
    <property type="evidence" value="ECO:0007669"/>
    <property type="project" value="UniProtKB-SubCell"/>
</dbReference>
<dbReference type="EMBL" id="FN649735">
    <property type="protein sequence ID" value="CBJ28105.1"/>
    <property type="molecule type" value="Genomic_DNA"/>
</dbReference>
<dbReference type="SMART" id="SM00156">
    <property type="entry name" value="PP2Ac"/>
    <property type="match status" value="1"/>
</dbReference>
<evidence type="ECO:0000256" key="11">
    <source>
        <dbReference type="ARBA" id="ARBA00023211"/>
    </source>
</evidence>
<feature type="domain" description="Serine/threonine specific protein phosphatases" evidence="18">
    <location>
        <begin position="214"/>
        <end position="491"/>
    </location>
</feature>
<dbReference type="Proteomes" id="UP000002630">
    <property type="component" value="Linkage Group LG10"/>
</dbReference>
<accession>D7G8T7</accession>
<keyword evidence="20" id="KW-1185">Reference proteome</keyword>
<keyword evidence="7" id="KW-0677">Repeat</keyword>
<comment type="cofactor">
    <cofactor evidence="2">
        <name>Mg(2+)</name>
        <dbReference type="ChEBI" id="CHEBI:18420"/>
    </cofactor>
</comment>
<evidence type="ECO:0000256" key="16">
    <source>
        <dbReference type="PIRSR" id="PIRSR033096-1"/>
    </source>
</evidence>
<dbReference type="InParanoid" id="D7G8T7"/>
<dbReference type="InterPro" id="IPR013235">
    <property type="entry name" value="PPP_dom"/>
</dbReference>
<dbReference type="Pfam" id="PF00149">
    <property type="entry name" value="Metallophos"/>
    <property type="match status" value="1"/>
</dbReference>
<dbReference type="InterPro" id="IPR004843">
    <property type="entry name" value="Calcineurin-like_PHP"/>
</dbReference>
<evidence type="ECO:0000256" key="1">
    <source>
        <dbReference type="ARBA" id="ARBA00001936"/>
    </source>
</evidence>
<evidence type="ECO:0000256" key="5">
    <source>
        <dbReference type="ARBA" id="ARBA00013081"/>
    </source>
</evidence>
<dbReference type="InterPro" id="IPR029052">
    <property type="entry name" value="Metallo-depent_PP-like"/>
</dbReference>
<proteinExistence type="inferred from homology"/>
<dbReference type="EMBL" id="FN649160">
    <property type="protein sequence ID" value="CBJ28105.1"/>
    <property type="molecule type" value="Genomic_DNA"/>
</dbReference>
<evidence type="ECO:0000256" key="14">
    <source>
        <dbReference type="ARBA" id="ARBA00048832"/>
    </source>
</evidence>
<keyword evidence="6" id="KW-0479">Metal-binding</keyword>
<dbReference type="STRING" id="2880.D7G8T7"/>
<evidence type="ECO:0000256" key="8">
    <source>
        <dbReference type="ARBA" id="ARBA00022801"/>
    </source>
</evidence>
<dbReference type="GO" id="GO:0046872">
    <property type="term" value="F:metal ion binding"/>
    <property type="evidence" value="ECO:0007669"/>
    <property type="project" value="UniProtKB-KW"/>
</dbReference>
<dbReference type="InterPro" id="IPR051134">
    <property type="entry name" value="PPP_phosphatase"/>
</dbReference>
<keyword evidence="9 17" id="KW-0802">TPR repeat</keyword>
<feature type="active site" description="Proton donor/acceptor" evidence="16">
    <location>
        <position position="316"/>
    </location>
</feature>
<keyword evidence="8" id="KW-0378">Hydrolase</keyword>
<evidence type="ECO:0000256" key="9">
    <source>
        <dbReference type="ARBA" id="ARBA00022803"/>
    </source>
</evidence>
<comment type="cofactor">
    <cofactor evidence="1">
        <name>Mn(2+)</name>
        <dbReference type="ChEBI" id="CHEBI:29035"/>
    </cofactor>
</comment>
<dbReference type="PANTHER" id="PTHR45668:SF5">
    <property type="entry name" value="SERINE_THREONINE-PROTEIN PHOSPHATASE 5"/>
    <property type="match status" value="1"/>
</dbReference>
<dbReference type="OrthoDB" id="445564at2759"/>
<evidence type="ECO:0000313" key="20">
    <source>
        <dbReference type="Proteomes" id="UP000002630"/>
    </source>
</evidence>
<dbReference type="InterPro" id="IPR006186">
    <property type="entry name" value="Ser/Thr-sp_prot-phosphatase"/>
</dbReference>
<dbReference type="PANTHER" id="PTHR45668">
    <property type="entry name" value="SERINE/THREONINE-PROTEIN PHOSPHATASE 5-RELATED"/>
    <property type="match status" value="1"/>
</dbReference>
<evidence type="ECO:0000256" key="12">
    <source>
        <dbReference type="ARBA" id="ARBA00023242"/>
    </source>
</evidence>
<name>D7G8T7_ECTSI</name>
<evidence type="ECO:0000259" key="18">
    <source>
        <dbReference type="SMART" id="SM00156"/>
    </source>
</evidence>
<dbReference type="PROSITE" id="PS50005">
    <property type="entry name" value="TPR"/>
    <property type="match status" value="1"/>
</dbReference>
<dbReference type="CDD" id="cd07417">
    <property type="entry name" value="MPP_PP5_C"/>
    <property type="match status" value="1"/>
</dbReference>
<dbReference type="GO" id="GO:0004722">
    <property type="term" value="F:protein serine/threonine phosphatase activity"/>
    <property type="evidence" value="ECO:0007669"/>
    <property type="project" value="UniProtKB-EC"/>
</dbReference>
<dbReference type="eggNOG" id="KOG0376">
    <property type="taxonomic scope" value="Eukaryota"/>
</dbReference>
<evidence type="ECO:0000256" key="7">
    <source>
        <dbReference type="ARBA" id="ARBA00022737"/>
    </source>
</evidence>
<keyword evidence="10" id="KW-0904">Protein phosphatase</keyword>
<dbReference type="PRINTS" id="PR00114">
    <property type="entry name" value="STPHPHTASE"/>
</dbReference>
<feature type="repeat" description="TPR" evidence="17">
    <location>
        <begin position="106"/>
        <end position="139"/>
    </location>
</feature>
<evidence type="ECO:0000256" key="17">
    <source>
        <dbReference type="PROSITE-ProRule" id="PRU00339"/>
    </source>
</evidence>
<comment type="catalytic activity">
    <reaction evidence="14">
        <text>O-phospho-L-threonyl-[protein] + H2O = L-threonyl-[protein] + phosphate</text>
        <dbReference type="Rhea" id="RHEA:47004"/>
        <dbReference type="Rhea" id="RHEA-COMP:11060"/>
        <dbReference type="Rhea" id="RHEA-COMP:11605"/>
        <dbReference type="ChEBI" id="CHEBI:15377"/>
        <dbReference type="ChEBI" id="CHEBI:30013"/>
        <dbReference type="ChEBI" id="CHEBI:43474"/>
        <dbReference type="ChEBI" id="CHEBI:61977"/>
        <dbReference type="EC" id="3.1.3.16"/>
    </reaction>
    <physiologicalReaction direction="left-to-right" evidence="14">
        <dbReference type="Rhea" id="RHEA:47005"/>
    </physiologicalReaction>
</comment>
<dbReference type="PIRSF" id="PIRSF033096">
    <property type="entry name" value="PPPtase_5"/>
    <property type="match status" value="1"/>
</dbReference>
<organism evidence="19 20">
    <name type="scientific">Ectocarpus siliculosus</name>
    <name type="common">Brown alga</name>
    <name type="synonym">Conferva siliculosa</name>
    <dbReference type="NCBI Taxonomy" id="2880"/>
    <lineage>
        <taxon>Eukaryota</taxon>
        <taxon>Sar</taxon>
        <taxon>Stramenopiles</taxon>
        <taxon>Ochrophyta</taxon>
        <taxon>PX clade</taxon>
        <taxon>Phaeophyceae</taxon>
        <taxon>Ectocarpales</taxon>
        <taxon>Ectocarpaceae</taxon>
        <taxon>Ectocarpus</taxon>
    </lineage>
</organism>
<keyword evidence="12" id="KW-0539">Nucleus</keyword>
<gene>
    <name evidence="19" type="ORF">Esi_0092_0003</name>
</gene>
<dbReference type="GO" id="GO:0005737">
    <property type="term" value="C:cytoplasm"/>
    <property type="evidence" value="ECO:0007669"/>
    <property type="project" value="UniProtKB-ARBA"/>
</dbReference>
<reference evidence="19 20" key="1">
    <citation type="journal article" date="2010" name="Nature">
        <title>The Ectocarpus genome and the independent evolution of multicellularity in brown algae.</title>
        <authorList>
            <person name="Cock J.M."/>
            <person name="Sterck L."/>
            <person name="Rouze P."/>
            <person name="Scornet D."/>
            <person name="Allen A.E."/>
            <person name="Amoutzias G."/>
            <person name="Anthouard V."/>
            <person name="Artiguenave F."/>
            <person name="Aury J.M."/>
            <person name="Badger J.H."/>
            <person name="Beszteri B."/>
            <person name="Billiau K."/>
            <person name="Bonnet E."/>
            <person name="Bothwell J.H."/>
            <person name="Bowler C."/>
            <person name="Boyen C."/>
            <person name="Brownlee C."/>
            <person name="Carrano C.J."/>
            <person name="Charrier B."/>
            <person name="Cho G.Y."/>
            <person name="Coelho S.M."/>
            <person name="Collen J."/>
            <person name="Corre E."/>
            <person name="Da Silva C."/>
            <person name="Delage L."/>
            <person name="Delaroque N."/>
            <person name="Dittami S.M."/>
            <person name="Doulbeau S."/>
            <person name="Elias M."/>
            <person name="Farnham G."/>
            <person name="Gachon C.M."/>
            <person name="Gschloessl B."/>
            <person name="Heesch S."/>
            <person name="Jabbari K."/>
            <person name="Jubin C."/>
            <person name="Kawai H."/>
            <person name="Kimura K."/>
            <person name="Kloareg B."/>
            <person name="Kupper F.C."/>
            <person name="Lang D."/>
            <person name="Le Bail A."/>
            <person name="Leblanc C."/>
            <person name="Lerouge P."/>
            <person name="Lohr M."/>
            <person name="Lopez P.J."/>
            <person name="Martens C."/>
            <person name="Maumus F."/>
            <person name="Michel G."/>
            <person name="Miranda-Saavedra D."/>
            <person name="Morales J."/>
            <person name="Moreau H."/>
            <person name="Motomura T."/>
            <person name="Nagasato C."/>
            <person name="Napoli C.A."/>
            <person name="Nelson D.R."/>
            <person name="Nyvall-Collen P."/>
            <person name="Peters A.F."/>
            <person name="Pommier C."/>
            <person name="Potin P."/>
            <person name="Poulain J."/>
            <person name="Quesneville H."/>
            <person name="Read B."/>
            <person name="Rensing S.A."/>
            <person name="Ritter A."/>
            <person name="Rousvoal S."/>
            <person name="Samanta M."/>
            <person name="Samson G."/>
            <person name="Schroeder D.C."/>
            <person name="Segurens B."/>
            <person name="Strittmatter M."/>
            <person name="Tonon T."/>
            <person name="Tregear J.W."/>
            <person name="Valentin K."/>
            <person name="von Dassow P."/>
            <person name="Yamagishi T."/>
            <person name="Van de Peer Y."/>
            <person name="Wincker P."/>
        </authorList>
    </citation>
    <scope>NUCLEOTIDE SEQUENCE [LARGE SCALE GENOMIC DNA]</scope>
    <source>
        <strain evidence="20">Ec32 / CCAP1310/4</strain>
    </source>
</reference>
<comment type="subcellular location">
    <subcellularLocation>
        <location evidence="3">Nucleus</location>
    </subcellularLocation>
</comment>
<protein>
    <recommendedName>
        <fullName evidence="15">Serine/threonine-protein phosphatase T</fullName>
        <ecNumber evidence="5">3.1.3.16</ecNumber>
    </recommendedName>
</protein>
<dbReference type="SMART" id="SM00028">
    <property type="entry name" value="TPR"/>
    <property type="match status" value="3"/>
</dbReference>
<dbReference type="Gene3D" id="3.60.21.10">
    <property type="match status" value="1"/>
</dbReference>
<comment type="similarity">
    <text evidence="4">Belongs to the PPP phosphatase family. PP-5 (PP-T) subfamily.</text>
</comment>
<evidence type="ECO:0000256" key="2">
    <source>
        <dbReference type="ARBA" id="ARBA00001946"/>
    </source>
</evidence>
<dbReference type="Pfam" id="PF08321">
    <property type="entry name" value="PPP5"/>
    <property type="match status" value="1"/>
</dbReference>
<dbReference type="OMA" id="IHKKYAF"/>
<dbReference type="InterPro" id="IPR019734">
    <property type="entry name" value="TPR_rpt"/>
</dbReference>
<comment type="catalytic activity">
    <reaction evidence="13">
        <text>O-phospho-L-seryl-[protein] + H2O = L-seryl-[protein] + phosphate</text>
        <dbReference type="Rhea" id="RHEA:20629"/>
        <dbReference type="Rhea" id="RHEA-COMP:9863"/>
        <dbReference type="Rhea" id="RHEA-COMP:11604"/>
        <dbReference type="ChEBI" id="CHEBI:15377"/>
        <dbReference type="ChEBI" id="CHEBI:29999"/>
        <dbReference type="ChEBI" id="CHEBI:43474"/>
        <dbReference type="ChEBI" id="CHEBI:83421"/>
        <dbReference type="EC" id="3.1.3.16"/>
    </reaction>
    <physiologicalReaction direction="left-to-right" evidence="13">
        <dbReference type="Rhea" id="RHEA:20630"/>
    </physiologicalReaction>
</comment>
<sequence>MSELESNMAENGGGAVAPPADVSTAMKVVTPNPETVSAAEALKLEGNALLAESKLGHAVGKYTAAIDLHPTAIYLSNRAFCYVKLEQFGLAILDADMALELDSTYVKAYYRRGSANMALAKFKLAVKDFRKVTKMQPKSKEAAAKLKASEKMQKEAAFAAAIMTDADVPLAEEINPDEIVVDSGYDGPRLGDDGEVTVDFCKAMMARFEEQKLIHKKYIVQILCQVYKALKDSPSLMRLHIPEEEGSHFTVCGDTHGQFYDVLNIFKLNGLPSAKNPYLFNGDFVDRGSFSLEVVTTFLALKLAEPEGIFLTRGNHESKNMNKIYGFEGEVKHKFDQTVMTLFAEVFCWLPLAATLDGGVFVTHGGLPAEDSCKLDDIAAVRRGREPPDSGIMSDLMWSDPQPFTGRSPSKRGVGMAFGPDVTKAFLEGNDLKLLVRSHEVKEEGYLVEHDGKCITVFSAPNYCDQMGNKGAFIRFGSDLEPQFTTFEAVPHPAVRPMAYAGAFGNVMGL</sequence>
<evidence type="ECO:0000313" key="19">
    <source>
        <dbReference type="EMBL" id="CBJ28105.1"/>
    </source>
</evidence>
<dbReference type="FunFam" id="3.60.21.10:FF:000036">
    <property type="entry name" value="Serine/threonine protein phosphatase 5"/>
    <property type="match status" value="1"/>
</dbReference>
<dbReference type="InterPro" id="IPR041753">
    <property type="entry name" value="PP5_C"/>
</dbReference>
<evidence type="ECO:0000256" key="10">
    <source>
        <dbReference type="ARBA" id="ARBA00022912"/>
    </source>
</evidence>
<evidence type="ECO:0000256" key="3">
    <source>
        <dbReference type="ARBA" id="ARBA00004123"/>
    </source>
</evidence>
<dbReference type="InterPro" id="IPR011990">
    <property type="entry name" value="TPR-like_helical_dom_sf"/>
</dbReference>
<dbReference type="AlphaFoldDB" id="D7G8T7"/>
<dbReference type="FunCoup" id="D7G8T7">
    <property type="interactions" value="558"/>
</dbReference>
<evidence type="ECO:0000256" key="4">
    <source>
        <dbReference type="ARBA" id="ARBA00008786"/>
    </source>
</evidence>
<evidence type="ECO:0000256" key="6">
    <source>
        <dbReference type="ARBA" id="ARBA00022723"/>
    </source>
</evidence>
<dbReference type="EC" id="3.1.3.16" evidence="5"/>
<dbReference type="Gene3D" id="1.25.40.10">
    <property type="entry name" value="Tetratricopeptide repeat domain"/>
    <property type="match status" value="1"/>
</dbReference>
<dbReference type="SUPFAM" id="SSF48452">
    <property type="entry name" value="TPR-like"/>
    <property type="match status" value="1"/>
</dbReference>
<keyword evidence="11" id="KW-0464">Manganese</keyword>
<evidence type="ECO:0000256" key="13">
    <source>
        <dbReference type="ARBA" id="ARBA00047986"/>
    </source>
</evidence>
<dbReference type="SUPFAM" id="SSF56300">
    <property type="entry name" value="Metallo-dependent phosphatases"/>
    <property type="match status" value="1"/>
</dbReference>
<evidence type="ECO:0000256" key="15">
    <source>
        <dbReference type="ARBA" id="ARBA00073946"/>
    </source>
</evidence>